<evidence type="ECO:0000313" key="7">
    <source>
        <dbReference type="Proteomes" id="UP001161390"/>
    </source>
</evidence>
<feature type="transmembrane region" description="Helical" evidence="5">
    <location>
        <begin position="62"/>
        <end position="80"/>
    </location>
</feature>
<dbReference type="RefSeq" id="WP_284372138.1">
    <property type="nucleotide sequence ID" value="NZ_BSNJ01000004.1"/>
</dbReference>
<evidence type="ECO:0000256" key="1">
    <source>
        <dbReference type="ARBA" id="ARBA00004141"/>
    </source>
</evidence>
<gene>
    <name evidence="6" type="ORF">GCM10007854_19660</name>
</gene>
<evidence type="ECO:0000256" key="3">
    <source>
        <dbReference type="ARBA" id="ARBA00022989"/>
    </source>
</evidence>
<proteinExistence type="predicted"/>
<dbReference type="InterPro" id="IPR032808">
    <property type="entry name" value="DoxX"/>
</dbReference>
<dbReference type="PANTHER" id="PTHR36974">
    <property type="entry name" value="MEMBRANE PROTEIN-RELATED"/>
    <property type="match status" value="1"/>
</dbReference>
<evidence type="ECO:0000256" key="2">
    <source>
        <dbReference type="ARBA" id="ARBA00022692"/>
    </source>
</evidence>
<evidence type="ECO:0000256" key="4">
    <source>
        <dbReference type="ARBA" id="ARBA00023136"/>
    </source>
</evidence>
<dbReference type="Proteomes" id="UP001161390">
    <property type="component" value="Unassembled WGS sequence"/>
</dbReference>
<name>A0ABQ5V0H5_9PROT</name>
<feature type="transmembrane region" description="Helical" evidence="5">
    <location>
        <begin position="87"/>
        <end position="106"/>
    </location>
</feature>
<comment type="caution">
    <text evidence="6">The sequence shown here is derived from an EMBL/GenBank/DDBJ whole genome shotgun (WGS) entry which is preliminary data.</text>
</comment>
<accession>A0ABQ5V0H5</accession>
<keyword evidence="3 5" id="KW-1133">Transmembrane helix</keyword>
<keyword evidence="7" id="KW-1185">Reference proteome</keyword>
<reference evidence="6" key="1">
    <citation type="journal article" date="2014" name="Int. J. Syst. Evol. Microbiol.">
        <title>Complete genome of a new Firmicutes species belonging to the dominant human colonic microbiota ('Ruminococcus bicirculans') reveals two chromosomes and a selective capacity to utilize plant glucans.</title>
        <authorList>
            <consortium name="NISC Comparative Sequencing Program"/>
            <person name="Wegmann U."/>
            <person name="Louis P."/>
            <person name="Goesmann A."/>
            <person name="Henrissat B."/>
            <person name="Duncan S.H."/>
            <person name="Flint H.J."/>
        </authorList>
    </citation>
    <scope>NUCLEOTIDE SEQUENCE</scope>
    <source>
        <strain evidence="6">NBRC 108216</strain>
    </source>
</reference>
<dbReference type="EMBL" id="BSNJ01000004">
    <property type="protein sequence ID" value="GLQ21011.1"/>
    <property type="molecule type" value="Genomic_DNA"/>
</dbReference>
<feature type="transmembrane region" description="Helical" evidence="5">
    <location>
        <begin position="21"/>
        <end position="42"/>
    </location>
</feature>
<evidence type="ECO:0000313" key="6">
    <source>
        <dbReference type="EMBL" id="GLQ21011.1"/>
    </source>
</evidence>
<reference evidence="6" key="2">
    <citation type="submission" date="2023-01" db="EMBL/GenBank/DDBJ databases">
        <title>Draft genome sequence of Algimonas porphyrae strain NBRC 108216.</title>
        <authorList>
            <person name="Sun Q."/>
            <person name="Mori K."/>
        </authorList>
    </citation>
    <scope>NUCLEOTIDE SEQUENCE</scope>
    <source>
        <strain evidence="6">NBRC 108216</strain>
    </source>
</reference>
<dbReference type="Pfam" id="PF13564">
    <property type="entry name" value="DoxX_2"/>
    <property type="match status" value="1"/>
</dbReference>
<evidence type="ECO:0000256" key="5">
    <source>
        <dbReference type="SAM" id="Phobius"/>
    </source>
</evidence>
<organism evidence="6 7">
    <name type="scientific">Algimonas porphyrae</name>
    <dbReference type="NCBI Taxonomy" id="1128113"/>
    <lineage>
        <taxon>Bacteria</taxon>
        <taxon>Pseudomonadati</taxon>
        <taxon>Pseudomonadota</taxon>
        <taxon>Alphaproteobacteria</taxon>
        <taxon>Maricaulales</taxon>
        <taxon>Robiginitomaculaceae</taxon>
        <taxon>Algimonas</taxon>
    </lineage>
</organism>
<feature type="transmembrane region" description="Helical" evidence="5">
    <location>
        <begin position="118"/>
        <end position="137"/>
    </location>
</feature>
<evidence type="ECO:0008006" key="8">
    <source>
        <dbReference type="Google" id="ProtNLM"/>
    </source>
</evidence>
<comment type="subcellular location">
    <subcellularLocation>
        <location evidence="1">Membrane</location>
        <topology evidence="1">Multi-pass membrane protein</topology>
    </subcellularLocation>
</comment>
<keyword evidence="2 5" id="KW-0812">Transmembrane</keyword>
<keyword evidence="4 5" id="KW-0472">Membrane</keyword>
<sequence length="146" mass="15912">MVRSFLALPRTLFDPPQPAGLWHHLVCVLLALFFLAAGLAHFTQTDAFAAIVPPPLPFKREIVRLTGAMELAFALGLIIPRLRRATGWGLAAFLLAVLPANIYMAMETMPLGSLDSPAALWGRVVLQFPLIILILWATRATRASAS</sequence>
<dbReference type="PANTHER" id="PTHR36974:SF1">
    <property type="entry name" value="DOXX FAMILY MEMBRANE PROTEIN"/>
    <property type="match status" value="1"/>
</dbReference>
<protein>
    <recommendedName>
        <fullName evidence="8">DoxX family membrane protein</fullName>
    </recommendedName>
</protein>